<feature type="compositionally biased region" description="Basic and acidic residues" evidence="2">
    <location>
        <begin position="1459"/>
        <end position="1474"/>
    </location>
</feature>
<evidence type="ECO:0000256" key="2">
    <source>
        <dbReference type="SAM" id="MobiDB-lite"/>
    </source>
</evidence>
<dbReference type="EMBL" id="CP009816">
    <property type="protein sequence ID" value="ATZ55981.1"/>
    <property type="molecule type" value="Genomic_DNA"/>
</dbReference>
<feature type="compositionally biased region" description="Low complexity" evidence="2">
    <location>
        <begin position="1488"/>
        <end position="1512"/>
    </location>
</feature>
<dbReference type="Pfam" id="PF24564">
    <property type="entry name" value="DUF7605"/>
    <property type="match status" value="1"/>
</dbReference>
<keyword evidence="1" id="KW-0175">Coiled coil</keyword>
<sequence>MEEHGIALHRAFHEKALTVAPKARREPGEFWAAVLEPGKTVSNLDSDNLHWFKVKGKHTVAKVRKAFHKKCGVEVLLHQGPHMVSLTSQMQQINHFNDDIIIFSSLKAASGDNVSDIMQAPLQSIGNATQNRMHPASETPTKLKPDPEPTPATVKSEPVDSAISPSPFETPAISGPLPGVGRLPATRLLGSGSTQLSVPASEPISGYELFADTHRENHWASKGTPASIEAALKKSWTVLTPESREFWGSKASENINNALPSGNASTPNYLLGFDSFAEIHRVNYTGSSITPAEVESSLRRSWDKMPAQTRQYYSTKDAQKSNLPSSSYGLPSPEHAVDTKPLPGSFSLSANGPRASRVEDEAFIEPADFVLATEYDNGSLEPEPQTVELAKLRLQKLMDDSSPEVLEEEVKKTNNFLNGLKKHLQVPEAQGNQDTSHWLQQIETLQAQVVDTPTIIGVVGNTGAGKSSVINAMLDEERLVPTNCMRACTAVVTEMSWNSNDEPDKKYRAEIEFIQESDWKKDLELSLSELIDVSGNVSRDCSNAETEAGIAYAKIKAVYPNKTHEMLAKSTAEELLAEFDVGKVLGTTKTIEKSSPEFFYKELQCYVDSKEKSTKEKGKTSEKKKEKKTMEFWPLIKVVRIFVKADALSTGAVIVDLPGVHDSNAARAAVAAGYMKQCTGLWVCAPINRAVDDKAAKSLLGESFKRQLKYDGQFSRITFICSKTDDISVLEASDSLGLEEVMTEDNAKIDQIDKQVDKLNAKIAELKESMTMYNDIYHDADESLDVWDDLRRDLDAGKTVYAPKAKLEKSPKRKRSSSPKKSRKKSKKSGYEDDEDEDHFIDDGEDEDQEDEEDEVSDNDAEVEEEELDKGEPLTTEDIEQKIDELKDIKKKARKEKVAIELAIKDVKHELKGFDAERKEIDTRMRAICIDGRNNYSKTAIQQDFATGIKELDMENAEEEDAENFNPDEDIRDYDAVARSLPVFCVSSRAYQQLNGRLKKDAKIPGFRNAQETEIPQLQAHCKKLTEAGRSAACRRFLNSLLQLVLSLSLWSNNDETNVNLSDSQKAAEAGWLQKNVKELEETLDKAVGKCVMEMKDALTENIFEKFSEVIPLAVDQAPGIVTKWGSPVNKIDRAAGGLHFQTYKAVTRRNGVYGNKSGTYDFNSDLTEPIMKYLASHWEKNFSRRIPSVLRSFTTNANLILKKFHQAVESRSCKNRSEIAGLSMLSQQLRTYEATFSILTTEMVEAINNLQRDANREFVPVIARNLAPSYQYCASERGAGMYMRMKDHLHAQIDQKRIFIFKESCDEVKRSLDKMCRRVEESMNNKTDEVYLLMRRDYLQVLNGAQVGGKIMPKWERHMRLQVARALETYEKDEAEKVFNSVKEEESEETESLKEDEAMKGFKVEELSDEKGDELVEGSEARNDELNVGAERDDTSEAIAVRNEHPADEETSNNEESETYREAPEIESSKMDIDAPAAEVSSTTLPPTEAASTEAVSTETTLTETSELPSA</sequence>
<dbReference type="Gene3D" id="3.40.50.300">
    <property type="entry name" value="P-loop containing nucleotide triphosphate hydrolases"/>
    <property type="match status" value="1"/>
</dbReference>
<evidence type="ECO:0000259" key="3">
    <source>
        <dbReference type="Pfam" id="PF00350"/>
    </source>
</evidence>
<evidence type="ECO:0000313" key="5">
    <source>
        <dbReference type="EMBL" id="ATZ55981.1"/>
    </source>
</evidence>
<keyword evidence="6" id="KW-1185">Reference proteome</keyword>
<evidence type="ECO:0008006" key="7">
    <source>
        <dbReference type="Google" id="ProtNLM"/>
    </source>
</evidence>
<feature type="compositionally biased region" description="Basic and acidic residues" evidence="2">
    <location>
        <begin position="1392"/>
        <end position="1436"/>
    </location>
</feature>
<name>A0A384JZP2_BOTFB</name>
<feature type="compositionally biased region" description="Basic residues" evidence="2">
    <location>
        <begin position="811"/>
        <end position="828"/>
    </location>
</feature>
<evidence type="ECO:0000313" key="6">
    <source>
        <dbReference type="Proteomes" id="UP000001798"/>
    </source>
</evidence>
<accession>A0A384JZP2</accession>
<evidence type="ECO:0000256" key="1">
    <source>
        <dbReference type="SAM" id="Coils"/>
    </source>
</evidence>
<dbReference type="PANTHER" id="PTHR36681">
    <property type="entry name" value="NUCLEAR GTPASE, GERMINAL CENTER-ASSOCIATED, TANDEM DUPLICATE 3"/>
    <property type="match status" value="1"/>
</dbReference>
<dbReference type="SUPFAM" id="SSF52540">
    <property type="entry name" value="P-loop containing nucleoside triphosphate hydrolases"/>
    <property type="match status" value="1"/>
</dbReference>
<dbReference type="RefSeq" id="XP_024552305.1">
    <property type="nucleotide sequence ID" value="XM_024696494.1"/>
</dbReference>
<dbReference type="InterPro" id="IPR045063">
    <property type="entry name" value="Dynamin_N"/>
</dbReference>
<feature type="compositionally biased region" description="Polar residues" evidence="2">
    <location>
        <begin position="311"/>
        <end position="329"/>
    </location>
</feature>
<reference evidence="5 6" key="1">
    <citation type="journal article" date="2011" name="PLoS Genet.">
        <title>Genomic analysis of the necrotrophic fungal pathogens Sclerotinia sclerotiorum and Botrytis cinerea.</title>
        <authorList>
            <person name="Amselem J."/>
            <person name="Cuomo C.A."/>
            <person name="van Kan J.A."/>
            <person name="Viaud M."/>
            <person name="Benito E.P."/>
            <person name="Couloux A."/>
            <person name="Coutinho P.M."/>
            <person name="de Vries R.P."/>
            <person name="Dyer P.S."/>
            <person name="Fillinger S."/>
            <person name="Fournier E."/>
            <person name="Gout L."/>
            <person name="Hahn M."/>
            <person name="Kohn L."/>
            <person name="Lapalu N."/>
            <person name="Plummer K.M."/>
            <person name="Pradier J.M."/>
            <person name="Quevillon E."/>
            <person name="Sharon A."/>
            <person name="Simon A."/>
            <person name="ten Have A."/>
            <person name="Tudzynski B."/>
            <person name="Tudzynski P."/>
            <person name="Wincker P."/>
            <person name="Andrew M."/>
            <person name="Anthouard V."/>
            <person name="Beever R.E."/>
            <person name="Beffa R."/>
            <person name="Benoit I."/>
            <person name="Bouzid O."/>
            <person name="Brault B."/>
            <person name="Chen Z."/>
            <person name="Choquer M."/>
            <person name="Collemare J."/>
            <person name="Cotton P."/>
            <person name="Danchin E.G."/>
            <person name="Da Silva C."/>
            <person name="Gautier A."/>
            <person name="Giraud C."/>
            <person name="Giraud T."/>
            <person name="Gonzalez C."/>
            <person name="Grossetete S."/>
            <person name="Guldener U."/>
            <person name="Henrissat B."/>
            <person name="Howlett B.J."/>
            <person name="Kodira C."/>
            <person name="Kretschmer M."/>
            <person name="Lappartient A."/>
            <person name="Leroch M."/>
            <person name="Levis C."/>
            <person name="Mauceli E."/>
            <person name="Neuveglise C."/>
            <person name="Oeser B."/>
            <person name="Pearson M."/>
            <person name="Poulain J."/>
            <person name="Poussereau N."/>
            <person name="Quesneville H."/>
            <person name="Rascle C."/>
            <person name="Schumacher J."/>
            <person name="Segurens B."/>
            <person name="Sexton A."/>
            <person name="Silva E."/>
            <person name="Sirven C."/>
            <person name="Soanes D.M."/>
            <person name="Talbot N.J."/>
            <person name="Templeton M."/>
            <person name="Yandava C."/>
            <person name="Yarden O."/>
            <person name="Zeng Q."/>
            <person name="Rollins J.A."/>
            <person name="Lebrun M.H."/>
            <person name="Dickman M."/>
        </authorList>
    </citation>
    <scope>NUCLEOTIDE SEQUENCE [LARGE SCALE GENOMIC DNA]</scope>
    <source>
        <strain evidence="5 6">B05.10</strain>
    </source>
</reference>
<gene>
    <name evidence="5" type="ORF">BCIN_12g05240</name>
</gene>
<dbReference type="InterPro" id="IPR056024">
    <property type="entry name" value="DUF7605"/>
</dbReference>
<reference evidence="5 6" key="3">
    <citation type="journal article" date="2017" name="Mol. Plant Pathol.">
        <title>A gapless genome sequence of the fungus Botrytis cinerea.</title>
        <authorList>
            <person name="Van Kan J.A."/>
            <person name="Stassen J.H."/>
            <person name="Mosbach A."/>
            <person name="Van Der Lee T.A."/>
            <person name="Faino L."/>
            <person name="Farmer A.D."/>
            <person name="Papasotiriou D.G."/>
            <person name="Zhou S."/>
            <person name="Seidl M.F."/>
            <person name="Cottam E."/>
            <person name="Edel D."/>
            <person name="Hahn M."/>
            <person name="Schwartz D.C."/>
            <person name="Dietrich R.A."/>
            <person name="Widdison S."/>
            <person name="Scalliet G."/>
        </authorList>
    </citation>
    <scope>NUCLEOTIDE SEQUENCE [LARGE SCALE GENOMIC DNA]</scope>
    <source>
        <strain evidence="5 6">B05.10</strain>
    </source>
</reference>
<dbReference type="OrthoDB" id="3598281at2759"/>
<dbReference type="Proteomes" id="UP000001798">
    <property type="component" value="Chromosome 12"/>
</dbReference>
<feature type="coiled-coil region" evidence="1">
    <location>
        <begin position="742"/>
        <end position="776"/>
    </location>
</feature>
<protein>
    <recommendedName>
        <fullName evidence="7">Tat pathway signal sequence protein</fullName>
    </recommendedName>
</protein>
<dbReference type="InterPro" id="IPR027417">
    <property type="entry name" value="P-loop_NTPase"/>
</dbReference>
<feature type="region of interest" description="Disordered" evidence="2">
    <location>
        <begin position="1380"/>
        <end position="1512"/>
    </location>
</feature>
<dbReference type="Pfam" id="PF00350">
    <property type="entry name" value="Dynamin_N"/>
    <property type="match status" value="1"/>
</dbReference>
<dbReference type="VEuPathDB" id="FungiDB:Bcin12g05240"/>
<feature type="domain" description="Dynamin N-terminal" evidence="3">
    <location>
        <begin position="456"/>
        <end position="700"/>
    </location>
</feature>
<reference evidence="5 6" key="2">
    <citation type="journal article" date="2012" name="Eukaryot. Cell">
        <title>Genome update of Botrytis cinerea strains B05.10 and T4.</title>
        <authorList>
            <person name="Staats M."/>
            <person name="van Kan J.A."/>
        </authorList>
    </citation>
    <scope>NUCLEOTIDE SEQUENCE [LARGE SCALE GENOMIC DNA]</scope>
    <source>
        <strain evidence="5 6">B05.10</strain>
    </source>
</reference>
<proteinExistence type="predicted"/>
<dbReference type="PANTHER" id="PTHR36681:SF3">
    <property type="entry name" value="NUCLEAR GTPASE, GERMINAL CENTER-ASSOCIATED, TANDEM DUPLICATE 3"/>
    <property type="match status" value="1"/>
</dbReference>
<feature type="region of interest" description="Disordered" evidence="2">
    <location>
        <begin position="802"/>
        <end position="878"/>
    </location>
</feature>
<feature type="domain" description="DUF7605" evidence="4">
    <location>
        <begin position="1124"/>
        <end position="1300"/>
    </location>
</feature>
<dbReference type="GeneID" id="5434397"/>
<organism evidence="5 6">
    <name type="scientific">Botryotinia fuckeliana (strain B05.10)</name>
    <name type="common">Noble rot fungus</name>
    <name type="synonym">Botrytis cinerea</name>
    <dbReference type="NCBI Taxonomy" id="332648"/>
    <lineage>
        <taxon>Eukaryota</taxon>
        <taxon>Fungi</taxon>
        <taxon>Dikarya</taxon>
        <taxon>Ascomycota</taxon>
        <taxon>Pezizomycotina</taxon>
        <taxon>Leotiomycetes</taxon>
        <taxon>Helotiales</taxon>
        <taxon>Sclerotiniaceae</taxon>
        <taxon>Botrytis</taxon>
    </lineage>
</organism>
<dbReference type="KEGG" id="bfu:BCIN_12g05240"/>
<feature type="compositionally biased region" description="Acidic residues" evidence="2">
    <location>
        <begin position="832"/>
        <end position="869"/>
    </location>
</feature>
<feature type="region of interest" description="Disordered" evidence="2">
    <location>
        <begin position="130"/>
        <end position="163"/>
    </location>
</feature>
<evidence type="ECO:0000259" key="4">
    <source>
        <dbReference type="Pfam" id="PF24564"/>
    </source>
</evidence>
<feature type="region of interest" description="Disordered" evidence="2">
    <location>
        <begin position="311"/>
        <end position="346"/>
    </location>
</feature>